<keyword evidence="1" id="KW-0812">Transmembrane</keyword>
<comment type="caution">
    <text evidence="3">The sequence shown here is derived from an EMBL/GenBank/DDBJ whole genome shotgun (WGS) entry which is preliminary data.</text>
</comment>
<dbReference type="Pfam" id="PF02141">
    <property type="entry name" value="DENN"/>
    <property type="match status" value="1"/>
</dbReference>
<keyword evidence="4" id="KW-1185">Reference proteome</keyword>
<dbReference type="Proteomes" id="UP000023152">
    <property type="component" value="Unassembled WGS sequence"/>
</dbReference>
<dbReference type="InterPro" id="IPR001194">
    <property type="entry name" value="cDENN_dom"/>
</dbReference>
<feature type="domain" description="cDENN" evidence="2">
    <location>
        <begin position="242"/>
        <end position="423"/>
    </location>
</feature>
<organism evidence="3 4">
    <name type="scientific">Reticulomyxa filosa</name>
    <dbReference type="NCBI Taxonomy" id="46433"/>
    <lineage>
        <taxon>Eukaryota</taxon>
        <taxon>Sar</taxon>
        <taxon>Rhizaria</taxon>
        <taxon>Retaria</taxon>
        <taxon>Foraminifera</taxon>
        <taxon>Monothalamids</taxon>
        <taxon>Reticulomyxidae</taxon>
        <taxon>Reticulomyxa</taxon>
    </lineage>
</organism>
<dbReference type="InterPro" id="IPR051942">
    <property type="entry name" value="DENN_domain_containing_2"/>
</dbReference>
<dbReference type="PANTHER" id="PTHR15288:SF0">
    <property type="entry name" value="UDENN DOMAIN-CONTAINING PROTEIN"/>
    <property type="match status" value="1"/>
</dbReference>
<evidence type="ECO:0000313" key="3">
    <source>
        <dbReference type="EMBL" id="ETO21643.1"/>
    </source>
</evidence>
<feature type="transmembrane region" description="Helical" evidence="1">
    <location>
        <begin position="493"/>
        <end position="512"/>
    </location>
</feature>
<keyword evidence="1" id="KW-1133">Transmembrane helix</keyword>
<dbReference type="OrthoDB" id="206724at2759"/>
<dbReference type="SMART" id="SM00799">
    <property type="entry name" value="DENN"/>
    <property type="match status" value="1"/>
</dbReference>
<reference evidence="3 4" key="1">
    <citation type="journal article" date="2013" name="Curr. Biol.">
        <title>The Genome of the Foraminiferan Reticulomyxa filosa.</title>
        <authorList>
            <person name="Glockner G."/>
            <person name="Hulsmann N."/>
            <person name="Schleicher M."/>
            <person name="Noegel A.A."/>
            <person name="Eichinger L."/>
            <person name="Gallinger C."/>
            <person name="Pawlowski J."/>
            <person name="Sierra R."/>
            <person name="Euteneuer U."/>
            <person name="Pillet L."/>
            <person name="Moustafa A."/>
            <person name="Platzer M."/>
            <person name="Groth M."/>
            <person name="Szafranski K."/>
            <person name="Schliwa M."/>
        </authorList>
    </citation>
    <scope>NUCLEOTIDE SEQUENCE [LARGE SCALE GENOMIC DNA]</scope>
</reference>
<protein>
    <recommendedName>
        <fullName evidence="2">cDENN domain-containing protein</fullName>
    </recommendedName>
</protein>
<dbReference type="PANTHER" id="PTHR15288">
    <property type="entry name" value="DENN DOMAIN-CONTAINING PROTEIN 2"/>
    <property type="match status" value="1"/>
</dbReference>
<evidence type="ECO:0000313" key="4">
    <source>
        <dbReference type="Proteomes" id="UP000023152"/>
    </source>
</evidence>
<keyword evidence="1" id="KW-0472">Membrane</keyword>
<proteinExistence type="predicted"/>
<name>X6N6T2_RETFI</name>
<dbReference type="EMBL" id="ASPP01011426">
    <property type="protein sequence ID" value="ETO21643.1"/>
    <property type="molecule type" value="Genomic_DNA"/>
</dbReference>
<gene>
    <name evidence="3" type="ORF">RFI_15562</name>
</gene>
<evidence type="ECO:0000259" key="2">
    <source>
        <dbReference type="SMART" id="SM00799"/>
    </source>
</evidence>
<evidence type="ECO:0000256" key="1">
    <source>
        <dbReference type="SAM" id="Phobius"/>
    </source>
</evidence>
<accession>X6N6T2</accession>
<dbReference type="Gene3D" id="3.30.450.200">
    <property type="match status" value="1"/>
</dbReference>
<sequence>MLSVYRLQSFLFSNRRTCKFLYFRQYKESKINTLMSEAQSTDTQNSASVVSPTTTNPRLCEYFAVLGLEQTDLSLSFKAQVSIDSKDVGFRPIVKYVYNGKRIGTTTTTTTQSTLPPLAQRTSSIKKSNNSLNVVELTPEQIQEECEILMQIRKYCFPDLTDIINKSLAVMDKFRTGSKCYQALFEHSLQSEKFDFVLARPGSQRLYGHCRRIYNISACFDIFFLMLKKKKKKKKKNESSLQMPICLCLISKYQFLLLFDQIMDHVLARWLCSPEAIFPFLDSLLMHPTPSLGDILHVEIKSQFPNVPNDVTMLWLHDTHNISLRPLFMCLSIDIIILLLSCILTEKNVCEPIFGEIEWLYLWDCGHTLSISLASFTCSDIARITTKLPKCSTPFHRWVEGVLGALFGPLFHEEMLMVDLDNNSMKSSYKAPLLKLPYEPTWKLKRELIRLVKKSKELLAAKDSSTAANQSQSASSLKTKTLKIFENVHGERSFFFFLIYYLCGPPLILIITV</sequence>
<feature type="transmembrane region" description="Helical" evidence="1">
    <location>
        <begin position="322"/>
        <end position="344"/>
    </location>
</feature>
<dbReference type="AlphaFoldDB" id="X6N6T2"/>